<keyword evidence="2" id="KW-0812">Transmembrane</keyword>
<evidence type="ECO:0000256" key="1">
    <source>
        <dbReference type="SAM" id="MobiDB-lite"/>
    </source>
</evidence>
<dbReference type="EMBL" id="JBHSFH010000010">
    <property type="protein sequence ID" value="MFC4496366.1"/>
    <property type="molecule type" value="Genomic_DNA"/>
</dbReference>
<feature type="region of interest" description="Disordered" evidence="1">
    <location>
        <begin position="185"/>
        <end position="220"/>
    </location>
</feature>
<dbReference type="PANTHER" id="PTHR23530:SF1">
    <property type="entry name" value="PERMEASE, MAJOR FACILITATOR SUPERFAMILY-RELATED"/>
    <property type="match status" value="1"/>
</dbReference>
<evidence type="ECO:0000313" key="4">
    <source>
        <dbReference type="Proteomes" id="UP001595997"/>
    </source>
</evidence>
<feature type="transmembrane region" description="Helical" evidence="2">
    <location>
        <begin position="295"/>
        <end position="314"/>
    </location>
</feature>
<feature type="transmembrane region" description="Helical" evidence="2">
    <location>
        <begin position="235"/>
        <end position="252"/>
    </location>
</feature>
<feature type="transmembrane region" description="Helical" evidence="2">
    <location>
        <begin position="92"/>
        <end position="115"/>
    </location>
</feature>
<dbReference type="InterPro" id="IPR011701">
    <property type="entry name" value="MFS"/>
</dbReference>
<feature type="region of interest" description="Disordered" evidence="1">
    <location>
        <begin position="406"/>
        <end position="459"/>
    </location>
</feature>
<feature type="compositionally biased region" description="Low complexity" evidence="1">
    <location>
        <begin position="412"/>
        <end position="423"/>
    </location>
</feature>
<evidence type="ECO:0000313" key="3">
    <source>
        <dbReference type="EMBL" id="MFC4496366.1"/>
    </source>
</evidence>
<dbReference type="Proteomes" id="UP001595997">
    <property type="component" value="Unassembled WGS sequence"/>
</dbReference>
<feature type="transmembrane region" description="Helical" evidence="2">
    <location>
        <begin position="160"/>
        <end position="180"/>
    </location>
</feature>
<proteinExistence type="predicted"/>
<feature type="transmembrane region" description="Helical" evidence="2">
    <location>
        <begin position="320"/>
        <end position="339"/>
    </location>
</feature>
<feature type="transmembrane region" description="Helical" evidence="2">
    <location>
        <begin position="136"/>
        <end position="154"/>
    </location>
</feature>
<dbReference type="Gene3D" id="1.20.1250.20">
    <property type="entry name" value="MFS general substrate transporter like domains"/>
    <property type="match status" value="1"/>
</dbReference>
<feature type="transmembrane region" description="Helical" evidence="2">
    <location>
        <begin position="351"/>
        <end position="371"/>
    </location>
</feature>
<evidence type="ECO:0000256" key="2">
    <source>
        <dbReference type="SAM" id="Phobius"/>
    </source>
</evidence>
<feature type="transmembrane region" description="Helical" evidence="2">
    <location>
        <begin position="41"/>
        <end position="60"/>
    </location>
</feature>
<accession>A0ABV9ABQ0</accession>
<feature type="transmembrane region" description="Helical" evidence="2">
    <location>
        <begin position="67"/>
        <end position="86"/>
    </location>
</feature>
<feature type="compositionally biased region" description="Basic and acidic residues" evidence="1">
    <location>
        <begin position="442"/>
        <end position="451"/>
    </location>
</feature>
<dbReference type="Pfam" id="PF07690">
    <property type="entry name" value="MFS_1"/>
    <property type="match status" value="1"/>
</dbReference>
<keyword evidence="2" id="KW-1133">Transmembrane helix</keyword>
<dbReference type="SUPFAM" id="SSF103473">
    <property type="entry name" value="MFS general substrate transporter"/>
    <property type="match status" value="1"/>
</dbReference>
<dbReference type="PANTHER" id="PTHR23530">
    <property type="entry name" value="TRANSPORT PROTEIN-RELATED"/>
    <property type="match status" value="1"/>
</dbReference>
<name>A0ABV9ABQ0_9ACTN</name>
<dbReference type="InterPro" id="IPR036259">
    <property type="entry name" value="MFS_trans_sf"/>
</dbReference>
<keyword evidence="4" id="KW-1185">Reference proteome</keyword>
<comment type="caution">
    <text evidence="3">The sequence shown here is derived from an EMBL/GenBank/DDBJ whole genome shotgun (WGS) entry which is preliminary data.</text>
</comment>
<keyword evidence="2" id="KW-0472">Membrane</keyword>
<feature type="compositionally biased region" description="Polar residues" evidence="1">
    <location>
        <begin position="429"/>
        <end position="441"/>
    </location>
</feature>
<feature type="transmembrane region" description="Helical" evidence="2">
    <location>
        <begin position="272"/>
        <end position="288"/>
    </location>
</feature>
<feature type="transmembrane region" description="Helical" evidence="2">
    <location>
        <begin position="377"/>
        <end position="398"/>
    </location>
</feature>
<sequence>MARLARRLYAYAFLEDLILLYPVYALLFAEHGLSAGEISSLFIIWSCVTFVLEVPSGMWADLFSRRLLLVLAPLLTGAGFALWTWLPSYPAFAGGFLLWGAGGSLCSGSLQALVYEELARHEATGSYARIMGRSQALGTTAMMAATALAGPVLGAGGYEAVGAASVVVCLFGAAVGRTFPESRGTLARSRRNGDGGDRAGGDRDAERGETESGPGDPGLGTVLRAGVAELRASRAALRAVLLSSAVTGALMIDEYVPLLVRSMDVAESTVPTLMLLVSAGVAVGGWCAGRGTPRLLGPALAVAALALAAGSVSGPAGTPLLALAFGIFQWAMVTCDALLQDRVTDRARATVSSMAGFGAEVFSVLLCAGYGLGSAWWGHSTLFVAAAAPYLLIALVLLRYGRRTGASEEPGEQPSGQEPSSEGLEPSTEEQGPSSEGQAPSTEKDAGEGAPKRGGSARR</sequence>
<feature type="transmembrane region" description="Helical" evidence="2">
    <location>
        <begin position="9"/>
        <end position="29"/>
    </location>
</feature>
<gene>
    <name evidence="3" type="ORF">ACFPA8_19760</name>
</gene>
<organism evidence="3 4">
    <name type="scientific">Streptomyces ovatisporus</name>
    <dbReference type="NCBI Taxonomy" id="1128682"/>
    <lineage>
        <taxon>Bacteria</taxon>
        <taxon>Bacillati</taxon>
        <taxon>Actinomycetota</taxon>
        <taxon>Actinomycetes</taxon>
        <taxon>Kitasatosporales</taxon>
        <taxon>Streptomycetaceae</taxon>
        <taxon>Streptomyces</taxon>
    </lineage>
</organism>
<dbReference type="RefSeq" id="WP_386450307.1">
    <property type="nucleotide sequence ID" value="NZ_JBHSFH010000010.1"/>
</dbReference>
<protein>
    <submittedName>
        <fullName evidence="3">MFS transporter</fullName>
    </submittedName>
</protein>
<feature type="compositionally biased region" description="Basic and acidic residues" evidence="1">
    <location>
        <begin position="191"/>
        <end position="210"/>
    </location>
</feature>
<reference evidence="4" key="1">
    <citation type="journal article" date="2019" name="Int. J. Syst. Evol. Microbiol.">
        <title>The Global Catalogue of Microorganisms (GCM) 10K type strain sequencing project: providing services to taxonomists for standard genome sequencing and annotation.</title>
        <authorList>
            <consortium name="The Broad Institute Genomics Platform"/>
            <consortium name="The Broad Institute Genome Sequencing Center for Infectious Disease"/>
            <person name="Wu L."/>
            <person name="Ma J."/>
        </authorList>
    </citation>
    <scope>NUCLEOTIDE SEQUENCE [LARGE SCALE GENOMIC DNA]</scope>
    <source>
        <strain evidence="4">CGMCC 4.7357</strain>
    </source>
</reference>
<dbReference type="InterPro" id="IPR053160">
    <property type="entry name" value="MFS_DHA3_Transporter"/>
</dbReference>